<feature type="compositionally biased region" description="Acidic residues" evidence="11">
    <location>
        <begin position="94"/>
        <end position="109"/>
    </location>
</feature>
<name>A0A667X5N9_9TELE</name>
<feature type="chain" id="PRO_5025506152" description="U5 small nuclear ribonucleoprotein TSSC4" evidence="12">
    <location>
        <begin position="20"/>
        <end position="315"/>
    </location>
</feature>
<evidence type="ECO:0000256" key="2">
    <source>
        <dbReference type="ARBA" id="ARBA00004496"/>
    </source>
</evidence>
<feature type="region of interest" description="Disordered" evidence="11">
    <location>
        <begin position="190"/>
        <end position="315"/>
    </location>
</feature>
<feature type="region of interest" description="Disordered" evidence="11">
    <location>
        <begin position="47"/>
        <end position="132"/>
    </location>
</feature>
<dbReference type="GO" id="GO:0005681">
    <property type="term" value="C:spliceosomal complex"/>
    <property type="evidence" value="ECO:0007669"/>
    <property type="project" value="UniProtKB-KW"/>
</dbReference>
<evidence type="ECO:0000256" key="11">
    <source>
        <dbReference type="SAM" id="MobiDB-lite"/>
    </source>
</evidence>
<feature type="signal peptide" evidence="12">
    <location>
        <begin position="1"/>
        <end position="19"/>
    </location>
</feature>
<keyword evidence="8" id="KW-0539">Nucleus</keyword>
<feature type="compositionally biased region" description="Basic and acidic residues" evidence="11">
    <location>
        <begin position="84"/>
        <end position="93"/>
    </location>
</feature>
<accession>A0A667X5N9</accession>
<reference evidence="13" key="3">
    <citation type="submission" date="2025-09" db="UniProtKB">
        <authorList>
            <consortium name="Ensembl"/>
        </authorList>
    </citation>
    <scope>IDENTIFICATION</scope>
</reference>
<evidence type="ECO:0000256" key="9">
    <source>
        <dbReference type="ARBA" id="ARBA00035304"/>
    </source>
</evidence>
<dbReference type="Proteomes" id="UP000472263">
    <property type="component" value="Chromosome 3"/>
</dbReference>
<sequence>MSLLSCNAVCWLVWTSVWSNRDTSSVPCVQAPDRLSVWINMCDQENGLSHRTPARADDVTLPDELSASDDSEPEEEPSGASRDPQLRDLHSFIDDDDDDDDDDDGDEGEVQLGAAPRSQSSFSLKGGSSGFSSRSLSIFGSLDSVARPAAGEDTAAGETFARPSRPPPRAVPDYLLHPERWTHYSLEDVAESSERENRAAARHFLQQRRQQQERPQHISSSQDKVIFSRPSGRPGRERAADELKAAGGREMSLSHLEEDEEEEGGSLWTRRSSKVKEKRAAEEEEEERQQVNPGFTSFRKSNRKNYRRSSEQDDS</sequence>
<feature type="compositionally biased region" description="Basic and acidic residues" evidence="11">
    <location>
        <begin position="190"/>
        <end position="199"/>
    </location>
</feature>
<dbReference type="Pfam" id="PF15264">
    <property type="entry name" value="TSSC4"/>
    <property type="match status" value="1"/>
</dbReference>
<dbReference type="GeneTree" id="ENSGT00940000171378"/>
<evidence type="ECO:0000313" key="14">
    <source>
        <dbReference type="Proteomes" id="UP000472263"/>
    </source>
</evidence>
<keyword evidence="7" id="KW-0508">mRNA splicing</keyword>
<protein>
    <recommendedName>
        <fullName evidence="9">U5 small nuclear ribonucleoprotein TSSC4</fullName>
    </recommendedName>
</protein>
<evidence type="ECO:0000256" key="4">
    <source>
        <dbReference type="ARBA" id="ARBA00022490"/>
    </source>
</evidence>
<evidence type="ECO:0000313" key="13">
    <source>
        <dbReference type="Ensembl" id="ENSMMDP00005004266.1"/>
    </source>
</evidence>
<reference evidence="13" key="1">
    <citation type="submission" date="2019-06" db="EMBL/GenBank/DDBJ databases">
        <authorList>
            <consortium name="Wellcome Sanger Institute Data Sharing"/>
        </authorList>
    </citation>
    <scope>NUCLEOTIDE SEQUENCE [LARGE SCALE GENOMIC DNA]</scope>
</reference>
<organism evidence="13 14">
    <name type="scientific">Myripristis murdjan</name>
    <name type="common">pinecone soldierfish</name>
    <dbReference type="NCBI Taxonomy" id="586833"/>
    <lineage>
        <taxon>Eukaryota</taxon>
        <taxon>Metazoa</taxon>
        <taxon>Chordata</taxon>
        <taxon>Craniata</taxon>
        <taxon>Vertebrata</taxon>
        <taxon>Euteleostomi</taxon>
        <taxon>Actinopterygii</taxon>
        <taxon>Neopterygii</taxon>
        <taxon>Teleostei</taxon>
        <taxon>Neoteleostei</taxon>
        <taxon>Acanthomorphata</taxon>
        <taxon>Holocentriformes</taxon>
        <taxon>Holocentridae</taxon>
        <taxon>Myripristis</taxon>
    </lineage>
</organism>
<dbReference type="PANTHER" id="PTHR13445:SF3">
    <property type="entry name" value="U5 SMALL NUCLEAR RIBONUCLEOPROTEIN TSSC4"/>
    <property type="match status" value="1"/>
</dbReference>
<feature type="compositionally biased region" description="Basic and acidic residues" evidence="11">
    <location>
        <begin position="234"/>
        <end position="244"/>
    </location>
</feature>
<comment type="similarity">
    <text evidence="3">Belongs to the TSSC4 family.</text>
</comment>
<evidence type="ECO:0000256" key="12">
    <source>
        <dbReference type="SAM" id="SignalP"/>
    </source>
</evidence>
<keyword evidence="5" id="KW-0507">mRNA processing</keyword>
<dbReference type="GO" id="GO:0008380">
    <property type="term" value="P:RNA splicing"/>
    <property type="evidence" value="ECO:0007669"/>
    <property type="project" value="UniProtKB-KW"/>
</dbReference>
<keyword evidence="12" id="KW-0732">Signal</keyword>
<comment type="subcellular location">
    <subcellularLocation>
        <location evidence="2">Cytoplasm</location>
    </subcellularLocation>
    <subcellularLocation>
        <location evidence="1">Nucleus</location>
    </subcellularLocation>
</comment>
<dbReference type="AlphaFoldDB" id="A0A667X5N9"/>
<dbReference type="GO" id="GO:0005737">
    <property type="term" value="C:cytoplasm"/>
    <property type="evidence" value="ECO:0007669"/>
    <property type="project" value="UniProtKB-SubCell"/>
</dbReference>
<gene>
    <name evidence="13" type="primary">tssc4</name>
</gene>
<dbReference type="FunCoup" id="A0A667X5N9">
    <property type="interactions" value="114"/>
</dbReference>
<dbReference type="InterPro" id="IPR029338">
    <property type="entry name" value="TSSC4"/>
</dbReference>
<evidence type="ECO:0000256" key="8">
    <source>
        <dbReference type="ARBA" id="ARBA00023242"/>
    </source>
</evidence>
<evidence type="ECO:0000256" key="7">
    <source>
        <dbReference type="ARBA" id="ARBA00023187"/>
    </source>
</evidence>
<reference evidence="13" key="2">
    <citation type="submission" date="2025-08" db="UniProtKB">
        <authorList>
            <consortium name="Ensembl"/>
        </authorList>
    </citation>
    <scope>IDENTIFICATION</scope>
</reference>
<dbReference type="Ensembl" id="ENSMMDT00005004380.1">
    <property type="protein sequence ID" value="ENSMMDP00005004266.1"/>
    <property type="gene ID" value="ENSMMDG00005002343.1"/>
</dbReference>
<feature type="region of interest" description="Disordered" evidence="11">
    <location>
        <begin position="149"/>
        <end position="174"/>
    </location>
</feature>
<dbReference type="PANTHER" id="PTHR13445">
    <property type="entry name" value="TUMOR SUPPRESSING SUBTRANSFERABLE CANDIDATE 4 TSSC4"/>
    <property type="match status" value="1"/>
</dbReference>
<evidence type="ECO:0000256" key="1">
    <source>
        <dbReference type="ARBA" id="ARBA00004123"/>
    </source>
</evidence>
<dbReference type="InParanoid" id="A0A667X5N9"/>
<feature type="compositionally biased region" description="Acidic residues" evidence="11">
    <location>
        <begin position="66"/>
        <end position="77"/>
    </location>
</feature>
<evidence type="ECO:0000256" key="3">
    <source>
        <dbReference type="ARBA" id="ARBA00010362"/>
    </source>
</evidence>
<keyword evidence="4" id="KW-0963">Cytoplasm</keyword>
<evidence type="ECO:0000256" key="5">
    <source>
        <dbReference type="ARBA" id="ARBA00022664"/>
    </source>
</evidence>
<evidence type="ECO:0000256" key="6">
    <source>
        <dbReference type="ARBA" id="ARBA00022728"/>
    </source>
</evidence>
<dbReference type="GO" id="GO:0006397">
    <property type="term" value="P:mRNA processing"/>
    <property type="evidence" value="ECO:0007669"/>
    <property type="project" value="UniProtKB-KW"/>
</dbReference>
<evidence type="ECO:0000256" key="10">
    <source>
        <dbReference type="ARBA" id="ARBA00045970"/>
    </source>
</evidence>
<feature type="compositionally biased region" description="Low complexity" evidence="11">
    <location>
        <begin position="118"/>
        <end position="132"/>
    </location>
</feature>
<proteinExistence type="inferred from homology"/>
<keyword evidence="6" id="KW-0747">Spliceosome</keyword>
<keyword evidence="14" id="KW-1185">Reference proteome</keyword>
<comment type="function">
    <text evidence="10">Protein associated with the U5 snRNP, during its maturation and its post-splicing recycling and which is required for spliceosomal tri-snRNP complex assembly in the nucleus. Has a molecular sequestering activity and transiently hinders SNRNP200 binding sites for constitutive splicing factors that intervene later during the assembly of the spliceosome and splicing. Together with its molecular sequestering activity, may also function as a molecular adapter and placeholder, coordinating the assembly of the U5 snRNP and its association with the U4/U6 di-snRNP.</text>
</comment>